<evidence type="ECO:0000256" key="2">
    <source>
        <dbReference type="ARBA" id="ARBA00004953"/>
    </source>
</evidence>
<dbReference type="HAMAP" id="MF_00024">
    <property type="entry name" value="CobD_CbiB"/>
    <property type="match status" value="1"/>
</dbReference>
<proteinExistence type="inferred from homology"/>
<dbReference type="NCBIfam" id="TIGR00380">
    <property type="entry name" value="cobal_cbiB"/>
    <property type="match status" value="1"/>
</dbReference>
<dbReference type="EMBL" id="LT670818">
    <property type="protein sequence ID" value="SHH51681.1"/>
    <property type="molecule type" value="Genomic_DNA"/>
</dbReference>
<keyword evidence="8 9" id="KW-0472">Membrane</keyword>
<dbReference type="RefSeq" id="WP_079571069.1">
    <property type="nucleotide sequence ID" value="NZ_LT670818.1"/>
</dbReference>
<accession>A0A1M5TLY5</accession>
<keyword evidence="4 9" id="KW-1003">Cell membrane</keyword>
<evidence type="ECO:0000256" key="4">
    <source>
        <dbReference type="ARBA" id="ARBA00022475"/>
    </source>
</evidence>
<evidence type="ECO:0000256" key="8">
    <source>
        <dbReference type="ARBA" id="ARBA00023136"/>
    </source>
</evidence>
<dbReference type="PANTHER" id="PTHR34308:SF1">
    <property type="entry name" value="COBALAMIN BIOSYNTHESIS PROTEIN CBIB"/>
    <property type="match status" value="1"/>
</dbReference>
<name>A0A1M5TLY5_9BRAD</name>
<protein>
    <recommendedName>
        <fullName evidence="9">Cobalamin biosynthesis protein CobD</fullName>
    </recommendedName>
</protein>
<feature type="transmembrane region" description="Helical" evidence="9">
    <location>
        <begin position="61"/>
        <end position="81"/>
    </location>
</feature>
<gene>
    <name evidence="9" type="primary">cobD</name>
    <name evidence="10" type="ORF">SAMN05444169_7857</name>
</gene>
<dbReference type="GO" id="GO:0005886">
    <property type="term" value="C:plasma membrane"/>
    <property type="evidence" value="ECO:0007669"/>
    <property type="project" value="UniProtKB-SubCell"/>
</dbReference>
<evidence type="ECO:0000313" key="11">
    <source>
        <dbReference type="Proteomes" id="UP000190675"/>
    </source>
</evidence>
<dbReference type="GO" id="GO:0015420">
    <property type="term" value="F:ABC-type vitamin B12 transporter activity"/>
    <property type="evidence" value="ECO:0007669"/>
    <property type="project" value="UniProtKB-UniRule"/>
</dbReference>
<evidence type="ECO:0000256" key="9">
    <source>
        <dbReference type="HAMAP-Rule" id="MF_00024"/>
    </source>
</evidence>
<dbReference type="InterPro" id="IPR004485">
    <property type="entry name" value="Cobalamin_biosynth_CobD/CbiB"/>
</dbReference>
<comment type="caution">
    <text evidence="9">Lacks conserved residue(s) required for the propagation of feature annotation.</text>
</comment>
<dbReference type="Pfam" id="PF03186">
    <property type="entry name" value="CobD_Cbib"/>
    <property type="match status" value="1"/>
</dbReference>
<dbReference type="AlphaFoldDB" id="A0A1M5TLY5"/>
<evidence type="ECO:0000256" key="3">
    <source>
        <dbReference type="ARBA" id="ARBA00006263"/>
    </source>
</evidence>
<reference evidence="10 11" key="1">
    <citation type="submission" date="2016-11" db="EMBL/GenBank/DDBJ databases">
        <authorList>
            <person name="Jaros S."/>
            <person name="Januszkiewicz K."/>
            <person name="Wedrychowicz H."/>
        </authorList>
    </citation>
    <scope>NUCLEOTIDE SEQUENCE [LARGE SCALE GENOMIC DNA]</scope>
    <source>
        <strain evidence="10 11">GAS242</strain>
    </source>
</reference>
<comment type="function">
    <text evidence="9">Converts cobyric acid to cobinamide by the addition of aminopropanol on the F carboxylic group.</text>
</comment>
<dbReference type="Proteomes" id="UP000190675">
    <property type="component" value="Chromosome I"/>
</dbReference>
<keyword evidence="5 9" id="KW-0169">Cobalamin biosynthesis</keyword>
<comment type="pathway">
    <text evidence="2 9">Cofactor biosynthesis; adenosylcobalamin biosynthesis.</text>
</comment>
<comment type="subcellular location">
    <subcellularLocation>
        <location evidence="1 9">Cell membrane</location>
        <topology evidence="1 9">Multi-pass membrane protein</topology>
    </subcellularLocation>
</comment>
<dbReference type="GO" id="GO:0009236">
    <property type="term" value="P:cobalamin biosynthetic process"/>
    <property type="evidence" value="ECO:0007669"/>
    <property type="project" value="UniProtKB-UniRule"/>
</dbReference>
<dbReference type="PANTHER" id="PTHR34308">
    <property type="entry name" value="COBALAMIN BIOSYNTHESIS PROTEIN CBIB"/>
    <property type="match status" value="1"/>
</dbReference>
<comment type="similarity">
    <text evidence="3 9">Belongs to the CobD/CbiB family.</text>
</comment>
<evidence type="ECO:0000256" key="7">
    <source>
        <dbReference type="ARBA" id="ARBA00022989"/>
    </source>
</evidence>
<evidence type="ECO:0000256" key="6">
    <source>
        <dbReference type="ARBA" id="ARBA00022692"/>
    </source>
</evidence>
<keyword evidence="7 9" id="KW-1133">Transmembrane helix</keyword>
<feature type="transmembrane region" description="Helical" evidence="9">
    <location>
        <begin position="219"/>
        <end position="242"/>
    </location>
</feature>
<dbReference type="GO" id="GO:0048472">
    <property type="term" value="F:threonine-phosphate decarboxylase activity"/>
    <property type="evidence" value="ECO:0007669"/>
    <property type="project" value="InterPro"/>
</dbReference>
<dbReference type="UniPathway" id="UPA00148"/>
<feature type="transmembrane region" description="Helical" evidence="9">
    <location>
        <begin position="163"/>
        <end position="184"/>
    </location>
</feature>
<evidence type="ECO:0000256" key="5">
    <source>
        <dbReference type="ARBA" id="ARBA00022573"/>
    </source>
</evidence>
<sequence>MLISGSGLFIVIAALAFDALIGDPDWLWRRRGHPVALIGALIEYLDRRLNREDRSPQQRMSAGIASTAIMVVMAGSVGALIQAAVQQLPADNIILALIASIFIAQRSLYQHVAEVRSAFAEGGLTEARDAVAMIVGRDPEQLDEAGVCRAAIESCAENFSDGVVAPVFWLALLGLPGLIAYKAINTADSMIGHRTDRYASFGWAAARLDDLVNLVPARLSALLLAVAAPIAGGSVGTSLGVVRRDASKHRSPNAGWPESAMAGALGLALAGPRRYAEHVVEDPFLNAEATRQAVPDDIGRALDLYTAACVIEAAGYAALALVV</sequence>
<evidence type="ECO:0000256" key="1">
    <source>
        <dbReference type="ARBA" id="ARBA00004651"/>
    </source>
</evidence>
<keyword evidence="6 9" id="KW-0812">Transmembrane</keyword>
<dbReference type="OrthoDB" id="9811967at2"/>
<organism evidence="10 11">
    <name type="scientific">Bradyrhizobium erythrophlei</name>
    <dbReference type="NCBI Taxonomy" id="1437360"/>
    <lineage>
        <taxon>Bacteria</taxon>
        <taxon>Pseudomonadati</taxon>
        <taxon>Pseudomonadota</taxon>
        <taxon>Alphaproteobacteria</taxon>
        <taxon>Hyphomicrobiales</taxon>
        <taxon>Nitrobacteraceae</taxon>
        <taxon>Bradyrhizobium</taxon>
    </lineage>
</organism>
<evidence type="ECO:0000313" key="10">
    <source>
        <dbReference type="EMBL" id="SHH51681.1"/>
    </source>
</evidence>